<feature type="transmembrane region" description="Helical" evidence="10">
    <location>
        <begin position="12"/>
        <end position="32"/>
    </location>
</feature>
<keyword evidence="8" id="KW-0788">Thiol protease</keyword>
<feature type="transmembrane region" description="Helical" evidence="10">
    <location>
        <begin position="322"/>
        <end position="339"/>
    </location>
</feature>
<dbReference type="InterPro" id="IPR001394">
    <property type="entry name" value="Peptidase_C19_UCH"/>
</dbReference>
<feature type="compositionally biased region" description="Basic and acidic residues" evidence="9">
    <location>
        <begin position="851"/>
        <end position="870"/>
    </location>
</feature>
<keyword evidence="7" id="KW-0378">Hydrolase</keyword>
<evidence type="ECO:0000256" key="1">
    <source>
        <dbReference type="ARBA" id="ARBA00000707"/>
    </source>
</evidence>
<feature type="compositionally biased region" description="Basic and acidic residues" evidence="9">
    <location>
        <begin position="417"/>
        <end position="437"/>
    </location>
</feature>
<dbReference type="FunFam" id="3.90.70.10:FF:000118">
    <property type="entry name" value="Ubiquitin carboxyl-terminal hydrolase 25"/>
    <property type="match status" value="1"/>
</dbReference>
<evidence type="ECO:0000256" key="10">
    <source>
        <dbReference type="SAM" id="Phobius"/>
    </source>
</evidence>
<dbReference type="PROSITE" id="PS00973">
    <property type="entry name" value="USP_2"/>
    <property type="match status" value="1"/>
</dbReference>
<dbReference type="Pfam" id="PF00443">
    <property type="entry name" value="UCH"/>
    <property type="match status" value="1"/>
</dbReference>
<feature type="compositionally biased region" description="Low complexity" evidence="9">
    <location>
        <begin position="349"/>
        <end position="360"/>
    </location>
</feature>
<feature type="compositionally biased region" description="Polar residues" evidence="9">
    <location>
        <begin position="872"/>
        <end position="883"/>
    </location>
</feature>
<dbReference type="GO" id="GO:0004843">
    <property type="term" value="F:cysteine-type deubiquitinase activity"/>
    <property type="evidence" value="ECO:0007669"/>
    <property type="project" value="UniProtKB-EC"/>
</dbReference>
<dbReference type="GO" id="GO:0005634">
    <property type="term" value="C:nucleus"/>
    <property type="evidence" value="ECO:0007669"/>
    <property type="project" value="TreeGrafter"/>
</dbReference>
<feature type="transmembrane region" description="Helical" evidence="10">
    <location>
        <begin position="44"/>
        <end position="69"/>
    </location>
</feature>
<gene>
    <name evidence="12" type="ORF">RJ639_021333</name>
</gene>
<dbReference type="SUPFAM" id="SSF103481">
    <property type="entry name" value="Multidrug resistance efflux transporter EmrE"/>
    <property type="match status" value="1"/>
</dbReference>
<feature type="transmembrane region" description="Helical" evidence="10">
    <location>
        <begin position="231"/>
        <end position="251"/>
    </location>
</feature>
<dbReference type="InterPro" id="IPR004853">
    <property type="entry name" value="Sugar_P_trans_dom"/>
</dbReference>
<dbReference type="AlphaFoldDB" id="A0AA88V3I4"/>
<evidence type="ECO:0000256" key="7">
    <source>
        <dbReference type="ARBA" id="ARBA00022801"/>
    </source>
</evidence>
<evidence type="ECO:0000256" key="2">
    <source>
        <dbReference type="ARBA" id="ARBA00004141"/>
    </source>
</evidence>
<feature type="compositionally biased region" description="Basic and acidic residues" evidence="9">
    <location>
        <begin position="376"/>
        <end position="385"/>
    </location>
</feature>
<feature type="region of interest" description="Disordered" evidence="9">
    <location>
        <begin position="347"/>
        <end position="437"/>
    </location>
</feature>
<evidence type="ECO:0000256" key="8">
    <source>
        <dbReference type="ARBA" id="ARBA00022807"/>
    </source>
</evidence>
<keyword evidence="10" id="KW-1133">Transmembrane helix</keyword>
<dbReference type="PROSITE" id="PS00972">
    <property type="entry name" value="USP_1"/>
    <property type="match status" value="1"/>
</dbReference>
<keyword evidence="6" id="KW-0833">Ubl conjugation pathway</keyword>
<dbReference type="GO" id="GO:0006508">
    <property type="term" value="P:proteolysis"/>
    <property type="evidence" value="ECO:0007669"/>
    <property type="project" value="UniProtKB-KW"/>
</dbReference>
<keyword evidence="5" id="KW-0645">Protease</keyword>
<feature type="transmembrane region" description="Helical" evidence="10">
    <location>
        <begin position="294"/>
        <end position="316"/>
    </location>
</feature>
<feature type="compositionally biased region" description="Polar residues" evidence="9">
    <location>
        <begin position="1128"/>
        <end position="1140"/>
    </location>
</feature>
<dbReference type="InterPro" id="IPR038765">
    <property type="entry name" value="Papain-like_cys_pep_sf"/>
</dbReference>
<dbReference type="InterPro" id="IPR050164">
    <property type="entry name" value="Peptidase_C19"/>
</dbReference>
<feature type="transmembrane region" description="Helical" evidence="10">
    <location>
        <begin position="263"/>
        <end position="287"/>
    </location>
</feature>
<feature type="transmembrane region" description="Helical" evidence="10">
    <location>
        <begin position="140"/>
        <end position="157"/>
    </location>
</feature>
<dbReference type="InterPro" id="IPR037185">
    <property type="entry name" value="EmrE-like"/>
</dbReference>
<dbReference type="InterPro" id="IPR018200">
    <property type="entry name" value="USP_CS"/>
</dbReference>
<feature type="transmembrane region" description="Helical" evidence="10">
    <location>
        <begin position="81"/>
        <end position="100"/>
    </location>
</feature>
<feature type="region of interest" description="Disordered" evidence="9">
    <location>
        <begin position="975"/>
        <end position="1005"/>
    </location>
</feature>
<dbReference type="Proteomes" id="UP001188597">
    <property type="component" value="Unassembled WGS sequence"/>
</dbReference>
<dbReference type="GO" id="GO:0016579">
    <property type="term" value="P:protein deubiquitination"/>
    <property type="evidence" value="ECO:0007669"/>
    <property type="project" value="InterPro"/>
</dbReference>
<organism evidence="12 13">
    <name type="scientific">Escallonia herrerae</name>
    <dbReference type="NCBI Taxonomy" id="1293975"/>
    <lineage>
        <taxon>Eukaryota</taxon>
        <taxon>Viridiplantae</taxon>
        <taxon>Streptophyta</taxon>
        <taxon>Embryophyta</taxon>
        <taxon>Tracheophyta</taxon>
        <taxon>Spermatophyta</taxon>
        <taxon>Magnoliopsida</taxon>
        <taxon>eudicotyledons</taxon>
        <taxon>Gunneridae</taxon>
        <taxon>Pentapetalae</taxon>
        <taxon>asterids</taxon>
        <taxon>campanulids</taxon>
        <taxon>Escalloniales</taxon>
        <taxon>Escalloniaceae</taxon>
        <taxon>Escallonia</taxon>
    </lineage>
</organism>
<dbReference type="EMBL" id="JAVXUP010003009">
    <property type="protein sequence ID" value="KAK3000429.1"/>
    <property type="molecule type" value="Genomic_DNA"/>
</dbReference>
<keyword evidence="10" id="KW-0472">Membrane</keyword>
<evidence type="ECO:0000256" key="4">
    <source>
        <dbReference type="ARBA" id="ARBA00012759"/>
    </source>
</evidence>
<feature type="transmembrane region" description="Helical" evidence="10">
    <location>
        <begin position="163"/>
        <end position="182"/>
    </location>
</feature>
<dbReference type="InterPro" id="IPR028889">
    <property type="entry name" value="USP"/>
</dbReference>
<comment type="similarity">
    <text evidence="3">Belongs to the peptidase C19 family.</text>
</comment>
<evidence type="ECO:0000313" key="12">
    <source>
        <dbReference type="EMBL" id="KAK3000429.1"/>
    </source>
</evidence>
<keyword evidence="10" id="KW-0812">Transmembrane</keyword>
<feature type="compositionally biased region" description="Basic residues" evidence="9">
    <location>
        <begin position="1141"/>
        <end position="1154"/>
    </location>
</feature>
<evidence type="ECO:0000259" key="11">
    <source>
        <dbReference type="PROSITE" id="PS50235"/>
    </source>
</evidence>
<comment type="catalytic activity">
    <reaction evidence="1">
        <text>Thiol-dependent hydrolysis of ester, thioester, amide, peptide and isopeptide bonds formed by the C-terminal Gly of ubiquitin (a 76-residue protein attached to proteins as an intracellular targeting signal).</text>
        <dbReference type="EC" id="3.4.19.12"/>
    </reaction>
</comment>
<comment type="subcellular location">
    <subcellularLocation>
        <location evidence="2">Membrane</location>
        <topology evidence="2">Multi-pass membrane protein</topology>
    </subcellularLocation>
</comment>
<dbReference type="PANTHER" id="PTHR24006">
    <property type="entry name" value="UBIQUITIN CARBOXYL-TERMINAL HYDROLASE"/>
    <property type="match status" value="1"/>
</dbReference>
<dbReference type="Pfam" id="PF03151">
    <property type="entry name" value="TPT"/>
    <property type="match status" value="1"/>
</dbReference>
<feature type="region of interest" description="Disordered" evidence="9">
    <location>
        <begin position="1111"/>
        <end position="1154"/>
    </location>
</feature>
<dbReference type="PANTHER" id="PTHR24006:SF758">
    <property type="entry name" value="UBIQUITIN CARBOXYL-TERMINAL HYDROLASE 36"/>
    <property type="match status" value="1"/>
</dbReference>
<feature type="compositionally biased region" description="Low complexity" evidence="9">
    <location>
        <begin position="994"/>
        <end position="1004"/>
    </location>
</feature>
<reference evidence="12" key="1">
    <citation type="submission" date="2022-12" db="EMBL/GenBank/DDBJ databases">
        <title>Draft genome assemblies for two species of Escallonia (Escalloniales).</title>
        <authorList>
            <person name="Chanderbali A."/>
            <person name="Dervinis C."/>
            <person name="Anghel I."/>
            <person name="Soltis D."/>
            <person name="Soltis P."/>
            <person name="Zapata F."/>
        </authorList>
    </citation>
    <scope>NUCLEOTIDE SEQUENCE</scope>
    <source>
        <strain evidence="12">UCBG64.0493</strain>
        <tissue evidence="12">Leaf</tissue>
    </source>
</reference>
<evidence type="ECO:0000256" key="9">
    <source>
        <dbReference type="SAM" id="MobiDB-lite"/>
    </source>
</evidence>
<dbReference type="GO" id="GO:0005829">
    <property type="term" value="C:cytosol"/>
    <property type="evidence" value="ECO:0007669"/>
    <property type="project" value="TreeGrafter"/>
</dbReference>
<dbReference type="PROSITE" id="PS50235">
    <property type="entry name" value="USP_3"/>
    <property type="match status" value="1"/>
</dbReference>
<protein>
    <recommendedName>
        <fullName evidence="4">ubiquitinyl hydrolase 1</fullName>
        <ecNumber evidence="4">3.4.19.12</ecNumber>
    </recommendedName>
</protein>
<dbReference type="CDD" id="cd02661">
    <property type="entry name" value="Peptidase_C19E"/>
    <property type="match status" value="1"/>
</dbReference>
<accession>A0AA88V3I4</accession>
<feature type="region of interest" description="Disordered" evidence="9">
    <location>
        <begin position="824"/>
        <end position="887"/>
    </location>
</feature>
<feature type="region of interest" description="Disordered" evidence="9">
    <location>
        <begin position="900"/>
        <end position="929"/>
    </location>
</feature>
<keyword evidence="13" id="KW-1185">Reference proteome</keyword>
<feature type="compositionally biased region" description="Polar residues" evidence="9">
    <location>
        <begin position="824"/>
        <end position="833"/>
    </location>
</feature>
<name>A0AA88V3I4_9ASTE</name>
<comment type="caution">
    <text evidence="12">The sequence shown here is derived from an EMBL/GenBank/DDBJ whole genome shotgun (WGS) entry which is preliminary data.</text>
</comment>
<dbReference type="EC" id="3.4.19.12" evidence="4"/>
<feature type="domain" description="USP" evidence="11">
    <location>
        <begin position="485"/>
        <end position="808"/>
    </location>
</feature>
<evidence type="ECO:0000256" key="3">
    <source>
        <dbReference type="ARBA" id="ARBA00009085"/>
    </source>
</evidence>
<dbReference type="Gene3D" id="3.90.70.10">
    <property type="entry name" value="Cysteine proteinases"/>
    <property type="match status" value="1"/>
</dbReference>
<evidence type="ECO:0000313" key="13">
    <source>
        <dbReference type="Proteomes" id="UP001188597"/>
    </source>
</evidence>
<evidence type="ECO:0000256" key="5">
    <source>
        <dbReference type="ARBA" id="ARBA00022670"/>
    </source>
</evidence>
<evidence type="ECO:0000256" key="6">
    <source>
        <dbReference type="ARBA" id="ARBA00022786"/>
    </source>
</evidence>
<proteinExistence type="inferred from homology"/>
<sequence>MADRLKNIVREEALTYAYILLYIALSSGQIFFNKWVLSSKEINFPYPLGLTLLHMVFSSVLCFILTKVLKIMKVEEGMTAEIYATSVIPIGAMFAMTLWLGNTAYLYISVAFAQMLKAIMPVAVFILGVAAGLEAMSCRMLLIMSVISFGVLVASYGELNINWVGVVYQMGGVVGEALRLIFMEILVKRKGLKLNPISLMYYVSPCRHVFYPLKLEAIVISWHHSMFMYKIFAHNLGSLCSALCLFIPWIFLEKSKMDAQGSWSFQPLVLTLNSLCTFALNLSVFLVISHTSALTIRVAGVVKDWVVVLLSALLFADTKLTIINLFGYVIAIAGVAAYNNHKLKKEASRSSSDGSQDDQSIPLASSSTWNKGKANPHVEDNERSRRVSGGGLHLKRLKPPPPSYPHTHTHTHSTKSKTPETRPTERREGGRKIPGERERERDAILLVEVGVAIQCSGVAARGSLMALQMTWQPNPHRKRKPGPPLGLKNLGNTCYLNSVLQCLTYTPPLANFCLKFRHSISCDSAAELEKRGECPFCLSLSIDQALDTPSRINSCIKIFAESFKLGRQEDAHEFLRYVIDACHNTCLRLKKLQKCRVSNGGGVANGNGSANGHSGGEGFGGGTVVKEIFGGALQSQVKCLSCGLESNKVDEIMDISLDVLHSNSLKDVLQKFFQAEVLDGNNKYKCDNCKKLVAARKQMSIFQAPNVLVIQLKRFEGIFGGKIDRLVAFEELLVLSSYMCKTSQDPNPEYNLFATIVHSGFSPDSGHYYAYIKDVMGRWYCCNDSYVSLSTLQEVLSEKVYILFFSRTKQRPVLTKTALTTNGRKSYNSNGNGTFRIPKAVPTKTSVDTKPFAEHPPEMDKSTTLKDDKVPSSPQTKLSSPGSCGTKKLPGIANFKIVLQKRDSNKENGHVKASISKEKSENNKPLSEHRNAVCTNNSAGAVDSEKTQSSLLVNGKGKFQSVNVSSLVADRCEDNGAGSKATKRRGPSCQELQNGSVNGVSDNSGSKRKFCQDSCILFAEDALSHAKLMEFKEAIGKEASSVLKSCGWADEVYTFMHSRKKKCAAAGNDASNINETKKLLIADAKPTFISQIPESLKGNLIQRLRTFSQENQCSGPSNFKPPLRPSFPLSSNSSTPVNHHSQSHAKRHQSTIDG</sequence>
<dbReference type="SUPFAM" id="SSF54001">
    <property type="entry name" value="Cysteine proteinases"/>
    <property type="match status" value="1"/>
</dbReference>
<feature type="transmembrane region" description="Helical" evidence="10">
    <location>
        <begin position="106"/>
        <end position="133"/>
    </location>
</feature>